<proteinExistence type="predicted"/>
<evidence type="ECO:0000313" key="2">
    <source>
        <dbReference type="Proteomes" id="UP001215280"/>
    </source>
</evidence>
<accession>A0AAD7I837</accession>
<dbReference type="AlphaFoldDB" id="A0AAD7I837"/>
<reference evidence="1" key="1">
    <citation type="submission" date="2023-03" db="EMBL/GenBank/DDBJ databases">
        <title>Massive genome expansion in bonnet fungi (Mycena s.s.) driven by repeated elements and novel gene families across ecological guilds.</title>
        <authorList>
            <consortium name="Lawrence Berkeley National Laboratory"/>
            <person name="Harder C.B."/>
            <person name="Miyauchi S."/>
            <person name="Viragh M."/>
            <person name="Kuo A."/>
            <person name="Thoen E."/>
            <person name="Andreopoulos B."/>
            <person name="Lu D."/>
            <person name="Skrede I."/>
            <person name="Drula E."/>
            <person name="Henrissat B."/>
            <person name="Morin E."/>
            <person name="Kohler A."/>
            <person name="Barry K."/>
            <person name="LaButti K."/>
            <person name="Morin E."/>
            <person name="Salamov A."/>
            <person name="Lipzen A."/>
            <person name="Mereny Z."/>
            <person name="Hegedus B."/>
            <person name="Baldrian P."/>
            <person name="Stursova M."/>
            <person name="Weitz H."/>
            <person name="Taylor A."/>
            <person name="Grigoriev I.V."/>
            <person name="Nagy L.G."/>
            <person name="Martin F."/>
            <person name="Kauserud H."/>
        </authorList>
    </citation>
    <scope>NUCLEOTIDE SEQUENCE</scope>
    <source>
        <strain evidence="1">CBHHK188m</strain>
    </source>
</reference>
<evidence type="ECO:0000313" key="1">
    <source>
        <dbReference type="EMBL" id="KAJ7737230.1"/>
    </source>
</evidence>
<sequence length="121" mass="13244">MQVHGPRLEGTLSADVAAGSLLLCLAFGNLPRHAGRWGQVRSPPLDFLLHLNLPSRCWCLAGGMAGLRPWAVSPAGPQHRCFRHGALARTYYGYVALRQSPRQSKQRWNCRGGGLVEDSRG</sequence>
<gene>
    <name evidence="1" type="ORF">DFH07DRAFT_966525</name>
</gene>
<name>A0AAD7I837_9AGAR</name>
<dbReference type="Proteomes" id="UP001215280">
    <property type="component" value="Unassembled WGS sequence"/>
</dbReference>
<organism evidence="1 2">
    <name type="scientific">Mycena maculata</name>
    <dbReference type="NCBI Taxonomy" id="230809"/>
    <lineage>
        <taxon>Eukaryota</taxon>
        <taxon>Fungi</taxon>
        <taxon>Dikarya</taxon>
        <taxon>Basidiomycota</taxon>
        <taxon>Agaricomycotina</taxon>
        <taxon>Agaricomycetes</taxon>
        <taxon>Agaricomycetidae</taxon>
        <taxon>Agaricales</taxon>
        <taxon>Marasmiineae</taxon>
        <taxon>Mycenaceae</taxon>
        <taxon>Mycena</taxon>
    </lineage>
</organism>
<keyword evidence="2" id="KW-1185">Reference proteome</keyword>
<comment type="caution">
    <text evidence="1">The sequence shown here is derived from an EMBL/GenBank/DDBJ whole genome shotgun (WGS) entry which is preliminary data.</text>
</comment>
<dbReference type="EMBL" id="JARJLG010000144">
    <property type="protein sequence ID" value="KAJ7737230.1"/>
    <property type="molecule type" value="Genomic_DNA"/>
</dbReference>
<protein>
    <submittedName>
        <fullName evidence="1">Uncharacterized protein</fullName>
    </submittedName>
</protein>